<dbReference type="Proteomes" id="UP000002668">
    <property type="component" value="Genome"/>
</dbReference>
<protein>
    <submittedName>
        <fullName evidence="1">Predicted protein</fullName>
    </submittedName>
</protein>
<name>E5AAB5_LEPMJ</name>
<dbReference type="VEuPathDB" id="FungiDB:LEMA_P017360.1"/>
<proteinExistence type="predicted"/>
<keyword evidence="2" id="KW-1185">Reference proteome</keyword>
<gene>
    <name evidence="1" type="ORF">LEMA_P017360.1</name>
</gene>
<dbReference type="AlphaFoldDB" id="E5AAB5"/>
<reference evidence="2" key="1">
    <citation type="journal article" date="2011" name="Nat. Commun.">
        <title>Effector diversification within compartments of the Leptosphaeria maculans genome affected by Repeat-Induced Point mutations.</title>
        <authorList>
            <person name="Rouxel T."/>
            <person name="Grandaubert J."/>
            <person name="Hane J.K."/>
            <person name="Hoede C."/>
            <person name="van de Wouw A.P."/>
            <person name="Couloux A."/>
            <person name="Dominguez V."/>
            <person name="Anthouard V."/>
            <person name="Bally P."/>
            <person name="Bourras S."/>
            <person name="Cozijnsen A.J."/>
            <person name="Ciuffetti L.M."/>
            <person name="Degrave A."/>
            <person name="Dilmaghani A."/>
            <person name="Duret L."/>
            <person name="Fudal I."/>
            <person name="Goodwin S.B."/>
            <person name="Gout L."/>
            <person name="Glaser N."/>
            <person name="Linglin J."/>
            <person name="Kema G.H.J."/>
            <person name="Lapalu N."/>
            <person name="Lawrence C.B."/>
            <person name="May K."/>
            <person name="Meyer M."/>
            <person name="Ollivier B."/>
            <person name="Poulain J."/>
            <person name="Schoch C.L."/>
            <person name="Simon A."/>
            <person name="Spatafora J.W."/>
            <person name="Stachowiak A."/>
            <person name="Turgeon B.G."/>
            <person name="Tyler B.M."/>
            <person name="Vincent D."/>
            <person name="Weissenbach J."/>
            <person name="Amselem J."/>
            <person name="Quesneville H."/>
            <person name="Oliver R.P."/>
            <person name="Wincker P."/>
            <person name="Balesdent M.-H."/>
            <person name="Howlett B.J."/>
        </authorList>
    </citation>
    <scope>NUCLEOTIDE SEQUENCE [LARGE SCALE GENOMIC DNA]</scope>
    <source>
        <strain evidence="2">JN3 / isolate v23.1.3 / race Av1-4-5-6-7-8</strain>
    </source>
</reference>
<accession>E5AAB5</accession>
<evidence type="ECO:0000313" key="1">
    <source>
        <dbReference type="EMBL" id="CBY00606.1"/>
    </source>
</evidence>
<evidence type="ECO:0000313" key="2">
    <source>
        <dbReference type="Proteomes" id="UP000002668"/>
    </source>
</evidence>
<organism evidence="2">
    <name type="scientific">Leptosphaeria maculans (strain JN3 / isolate v23.1.3 / race Av1-4-5-6-7-8)</name>
    <name type="common">Blackleg fungus</name>
    <name type="synonym">Phoma lingam</name>
    <dbReference type="NCBI Taxonomy" id="985895"/>
    <lineage>
        <taxon>Eukaryota</taxon>
        <taxon>Fungi</taxon>
        <taxon>Dikarya</taxon>
        <taxon>Ascomycota</taxon>
        <taxon>Pezizomycotina</taxon>
        <taxon>Dothideomycetes</taxon>
        <taxon>Pleosporomycetidae</taxon>
        <taxon>Pleosporales</taxon>
        <taxon>Pleosporineae</taxon>
        <taxon>Leptosphaeriaceae</taxon>
        <taxon>Plenodomus</taxon>
        <taxon>Plenodomus lingam/Leptosphaeria maculans species complex</taxon>
    </lineage>
</organism>
<dbReference type="EMBL" id="FP929138">
    <property type="protein sequence ID" value="CBY00606.1"/>
    <property type="molecule type" value="Genomic_DNA"/>
</dbReference>
<dbReference type="InParanoid" id="E5AAB5"/>
<dbReference type="HOGENOM" id="CLU_3242308_0_0_1"/>
<sequence>MLILCLASILCAHHPGRRLPKSIFLIGRLTHDQVFIKYLSVMP</sequence>